<sequence>MKFRSADLADVFDEVEEELRKERYQEIFRKWGPWVLGAAVAVIAGVAGYQWYSAAQTRSAEAAGGRMLEAAAAYGNGELATAQAHLETLAAESPRGYETLALMQQGAIALEQGERTEAARLYSQAASTAPDRLTRDVARYKALLVEFGQLSYDDVVLRAEPLIENGGPLAPLARELMGAAALEAERWDDARRHYEQISFALDAPPALQARTAEALALIEQHAPQREGAAAGTADETGAAEGAPAQEGN</sequence>
<evidence type="ECO:0000256" key="3">
    <source>
        <dbReference type="SAM" id="Phobius"/>
    </source>
</evidence>
<keyword evidence="6" id="KW-1185">Reference proteome</keyword>
<evidence type="ECO:0000313" key="5">
    <source>
        <dbReference type="EMBL" id="TGY87977.1"/>
    </source>
</evidence>
<feature type="region of interest" description="Disordered" evidence="2">
    <location>
        <begin position="222"/>
        <end position="248"/>
    </location>
</feature>
<dbReference type="InterPro" id="IPR011990">
    <property type="entry name" value="TPR-like_helical_dom_sf"/>
</dbReference>
<feature type="compositionally biased region" description="Low complexity" evidence="2">
    <location>
        <begin position="226"/>
        <end position="248"/>
    </location>
</feature>
<dbReference type="Pfam" id="PF09976">
    <property type="entry name" value="TPR_21"/>
    <property type="match status" value="1"/>
</dbReference>
<feature type="repeat" description="TPR" evidence="1">
    <location>
        <begin position="99"/>
        <end position="132"/>
    </location>
</feature>
<dbReference type="InterPro" id="IPR018704">
    <property type="entry name" value="SecYEG/CpoB_TPR"/>
</dbReference>
<gene>
    <name evidence="5" type="ORF">E5163_13815</name>
</gene>
<evidence type="ECO:0000256" key="1">
    <source>
        <dbReference type="PROSITE-ProRule" id="PRU00339"/>
    </source>
</evidence>
<dbReference type="SUPFAM" id="SSF48452">
    <property type="entry name" value="TPR-like"/>
    <property type="match status" value="1"/>
</dbReference>
<evidence type="ECO:0000313" key="6">
    <source>
        <dbReference type="Proteomes" id="UP000308054"/>
    </source>
</evidence>
<evidence type="ECO:0000259" key="4">
    <source>
        <dbReference type="Pfam" id="PF09976"/>
    </source>
</evidence>
<accession>A0A4S2GXU7</accession>
<keyword evidence="1" id="KW-0802">TPR repeat</keyword>
<keyword evidence="3" id="KW-0812">Transmembrane</keyword>
<keyword evidence="3" id="KW-1133">Transmembrane helix</keyword>
<name>A0A4S2GXU7_9PROT</name>
<dbReference type="Gene3D" id="1.25.40.10">
    <property type="entry name" value="Tetratricopeptide repeat domain"/>
    <property type="match status" value="1"/>
</dbReference>
<evidence type="ECO:0000256" key="2">
    <source>
        <dbReference type="SAM" id="MobiDB-lite"/>
    </source>
</evidence>
<dbReference type="InterPro" id="IPR019734">
    <property type="entry name" value="TPR_rpt"/>
</dbReference>
<dbReference type="AlphaFoldDB" id="A0A4S2GXU7"/>
<dbReference type="PROSITE" id="PS50005">
    <property type="entry name" value="TPR"/>
    <property type="match status" value="1"/>
</dbReference>
<keyword evidence="3" id="KW-0472">Membrane</keyword>
<proteinExistence type="predicted"/>
<dbReference type="Proteomes" id="UP000308054">
    <property type="component" value="Unassembled WGS sequence"/>
</dbReference>
<comment type="caution">
    <text evidence="5">The sequence shown here is derived from an EMBL/GenBank/DDBJ whole genome shotgun (WGS) entry which is preliminary data.</text>
</comment>
<organism evidence="5 6">
    <name type="scientific">Marinicauda algicola</name>
    <dbReference type="NCBI Taxonomy" id="2029849"/>
    <lineage>
        <taxon>Bacteria</taxon>
        <taxon>Pseudomonadati</taxon>
        <taxon>Pseudomonadota</taxon>
        <taxon>Alphaproteobacteria</taxon>
        <taxon>Maricaulales</taxon>
        <taxon>Maricaulaceae</taxon>
        <taxon>Marinicauda</taxon>
    </lineage>
</organism>
<feature type="transmembrane region" description="Helical" evidence="3">
    <location>
        <begin position="31"/>
        <end position="52"/>
    </location>
</feature>
<dbReference type="EMBL" id="SRXW01000004">
    <property type="protein sequence ID" value="TGY87977.1"/>
    <property type="molecule type" value="Genomic_DNA"/>
</dbReference>
<protein>
    <submittedName>
        <fullName evidence="5">Tetratricopeptide repeat protein</fullName>
    </submittedName>
</protein>
<reference evidence="5 6" key="1">
    <citation type="journal article" date="2017" name="Int. J. Syst. Evol. Microbiol.">
        <title>Marinicauda algicola sp. nov., isolated from a marine red alga Rhodosorus marinus.</title>
        <authorList>
            <person name="Jeong S.E."/>
            <person name="Jeon S.H."/>
            <person name="Chun B.H."/>
            <person name="Kim D.W."/>
            <person name="Jeon C.O."/>
        </authorList>
    </citation>
    <scope>NUCLEOTIDE SEQUENCE [LARGE SCALE GENOMIC DNA]</scope>
    <source>
        <strain evidence="5 6">JCM 31718</strain>
    </source>
</reference>
<feature type="domain" description="Ancillary SecYEG translocon subunit/Cell division coordinator CpoB TPR" evidence="4">
    <location>
        <begin position="28"/>
        <end position="199"/>
    </location>
</feature>